<dbReference type="WBParaSite" id="PgB06_g010_t02">
    <property type="protein sequence ID" value="PgB06_g010_t02"/>
    <property type="gene ID" value="PgB06_g010"/>
</dbReference>
<proteinExistence type="predicted"/>
<dbReference type="AlphaFoldDB" id="A0A914ZKC4"/>
<organism evidence="2 3">
    <name type="scientific">Parascaris univalens</name>
    <name type="common">Nematode worm</name>
    <dbReference type="NCBI Taxonomy" id="6257"/>
    <lineage>
        <taxon>Eukaryota</taxon>
        <taxon>Metazoa</taxon>
        <taxon>Ecdysozoa</taxon>
        <taxon>Nematoda</taxon>
        <taxon>Chromadorea</taxon>
        <taxon>Rhabditida</taxon>
        <taxon>Spirurina</taxon>
        <taxon>Ascaridomorpha</taxon>
        <taxon>Ascaridoidea</taxon>
        <taxon>Ascarididae</taxon>
        <taxon>Parascaris</taxon>
    </lineage>
</organism>
<dbReference type="WBParaSite" id="PgB06_g010_t01">
    <property type="protein sequence ID" value="PgB06_g010_t01"/>
    <property type="gene ID" value="PgB06_g010"/>
</dbReference>
<feature type="signal peptide" evidence="1">
    <location>
        <begin position="1"/>
        <end position="19"/>
    </location>
</feature>
<keyword evidence="1" id="KW-0732">Signal</keyword>
<name>A0A914ZKC4_PARUN</name>
<protein>
    <submittedName>
        <fullName evidence="3 4">Uncharacterized protein</fullName>
    </submittedName>
</protein>
<feature type="chain" id="PRO_5038324252" evidence="1">
    <location>
        <begin position="20"/>
        <end position="89"/>
    </location>
</feature>
<sequence length="89" mass="10081">MNASFLFIIVMAIVMHTHSKRPVICTFNFECSAADMCIDGFCKQRGRENVVRTVRHCSFAPWCIPSIHDCKHDWCPLGQICNTASSLCE</sequence>
<dbReference type="Proteomes" id="UP000887569">
    <property type="component" value="Unplaced"/>
</dbReference>
<evidence type="ECO:0000256" key="1">
    <source>
        <dbReference type="SAM" id="SignalP"/>
    </source>
</evidence>
<evidence type="ECO:0000313" key="4">
    <source>
        <dbReference type="WBParaSite" id="PgB06_g010_t02"/>
    </source>
</evidence>
<reference evidence="3 4" key="1">
    <citation type="submission" date="2022-11" db="UniProtKB">
        <authorList>
            <consortium name="WormBaseParasite"/>
        </authorList>
    </citation>
    <scope>IDENTIFICATION</scope>
</reference>
<keyword evidence="2" id="KW-1185">Reference proteome</keyword>
<evidence type="ECO:0000313" key="3">
    <source>
        <dbReference type="WBParaSite" id="PgB06_g010_t01"/>
    </source>
</evidence>
<accession>A0A914ZKC4</accession>
<evidence type="ECO:0000313" key="2">
    <source>
        <dbReference type="Proteomes" id="UP000887569"/>
    </source>
</evidence>